<feature type="domain" description="Helicase ATP-binding" evidence="10">
    <location>
        <begin position="114"/>
        <end position="292"/>
    </location>
</feature>
<dbReference type="PROSITE" id="PS51194">
    <property type="entry name" value="HELICASE_CTER"/>
    <property type="match status" value="1"/>
</dbReference>
<dbReference type="GO" id="GO:0051607">
    <property type="term" value="P:defense response to virus"/>
    <property type="evidence" value="ECO:0007669"/>
    <property type="project" value="UniProtKB-KW"/>
</dbReference>
<proteinExistence type="inferred from homology"/>
<accession>A0A420H1S3</accession>
<dbReference type="GO" id="GO:0005524">
    <property type="term" value="F:ATP binding"/>
    <property type="evidence" value="ECO:0007669"/>
    <property type="project" value="UniProtKB-KW"/>
</dbReference>
<dbReference type="InterPro" id="IPR005034">
    <property type="entry name" value="Dicer_dimerisation"/>
</dbReference>
<keyword evidence="4" id="KW-0378">Hydrolase</keyword>
<dbReference type="InterPro" id="IPR014001">
    <property type="entry name" value="Helicase_ATP-bd"/>
</dbReference>
<dbReference type="SUPFAM" id="SSF52540">
    <property type="entry name" value="P-loop containing nucleoside triphosphate hydrolases"/>
    <property type="match status" value="1"/>
</dbReference>
<dbReference type="InterPro" id="IPR001650">
    <property type="entry name" value="Helicase_C-like"/>
</dbReference>
<keyword evidence="7" id="KW-0051">Antiviral defense</keyword>
<dbReference type="InterPro" id="IPR000999">
    <property type="entry name" value="RNase_III_dom"/>
</dbReference>
<dbReference type="InterPro" id="IPR036389">
    <property type="entry name" value="RNase_III_sf"/>
</dbReference>
<name>A0A420H1S3_9PEZI</name>
<sequence length="1495" mass="171034">MNRMGTTKGNKYIYSILINKERTHVFDSTFLCVTPPRPISLRYQALRLKSYQTESVKSPIFENSTESLKILKMYELPDKDDSNNIMKFGDNVAKVSEKIDDVIYIKPRSYQLEMFEESRKQNVIVAMDTGSGKTQVAVMRMNYELERMSKEKLIWFLAPTVSLCLQQYEYIKSQISYVQIKFLCGADRVDRWTEQHLWDSVLKNVTIVVSTHQILLDALTHGFVKLESLALLVLDEAHNCVGRSPGAKIMQNFYHPRKSSGLEVPHILGLTASPLMGSKIDSLVDIEKNLDSISRTPTKTKIDLKKRVKLPTLIKITHDAPDTPLTSDFTESIRSLESIFRGLKLEDDPRYLNLAMRTDPRGQREFAELVRKEKTWCREQVLGLLNMSKRIYTELGLWAADHFRKTNLVLVSQVISRVSTLAKESQEIFGIWEESLENSEKKYLVKILQQITMPKETSSTFLGMPFISDKVSKLIDILKEQGTGFTGIIFVQERAVVASLAELLAEHPSCRDIVRVGKFVGNSMHSKRLRSTFDLIDEESQTQALPDFKSGKTNLLIGTSVLEEGIDVPTCNLVVCFQEPSNLKSYIQRRGRARKSDSKLYLINSSHNKSARFKQLEEEMRAIYEDESRTLQEALSQEDPEEDIEDCDRSKFKVEKTGAILEFDNAVSHLYHFCATLPANKYVDRRPEFICTEAKRDLHHVKIILPISVHESVRTAESLHLWKNERNAIKDAAFQACLALYRAQLLSDNLLPLMRHSSLDSTYDTMVEKRPSVINVQERMNPWLEISKAWLNSPSTLYRSTIRFNGQEIDLFIPTSLPNVTKFEVFWDENTKMEVSIDSLTAEVRTNPEMLKNLHEETSALIHAAFPSERHRTDEIVIGLSAKSKESFKSQLGKMIVPENIDNITDIGIIRDNQDVGYLFKELLPQKPDIKDVRHPQYNYEEYPTDVPYLSLVRLSRRRDFMHPILASVADSSAFPHSIVKPMTHCRIDKMPFRLMQFAFMIPSIMRQLELNILAKNLSENLLREVHLSDISLFRMAICASSAGETVDYQRLEFLGDTVLKFFGSVQIMADNPLWHEGNLTLRKNHLVANSRLARAAVELGIDKYIVTDRFTGNKWHPAYVKSSSDTQENEQREMSTKILADIIESLLGACILDGGFPKAITCLGIFLPELKWKPLEDHRLTLFDEAPDLNLPSHLEPLQTLFGHCFKKPSLLIEALTHASYTSGTCSLERLEFLGDSLLDFIIVQEIYSHNLSHVRMHEIRTAMVNADLLAFICFEVCVNLEVFDIEKIPEEEIKTDISESSTSSCRQKSRIDKIPLYRFMRHNSYQISQVQKITADRYIDLRDQINSELHSGNKYPWRLLCSLHAEKFYSDMAEAILGAVWIDSGSLNKVRDIVESMGILKILRRVITKEIDTEHPKITLGKLANDQPVRYVFEQQDDSIDSKPELTCQVFVGEIEVAKVNGDLGKIELETRAAIAAIDNLSVKPMEERNLEN</sequence>
<reference evidence="13 14" key="1">
    <citation type="journal article" date="2018" name="BMC Genomics">
        <title>Comparative genome analyses reveal sequence features reflecting distinct modes of host-adaptation between dicot and monocot powdery mildew.</title>
        <authorList>
            <person name="Wu Y."/>
            <person name="Ma X."/>
            <person name="Pan Z."/>
            <person name="Kale S.D."/>
            <person name="Song Y."/>
            <person name="King H."/>
            <person name="Zhang Q."/>
            <person name="Presley C."/>
            <person name="Deng X."/>
            <person name="Wei C.I."/>
            <person name="Xiao S."/>
        </authorList>
    </citation>
    <scope>NUCLEOTIDE SEQUENCE [LARGE SCALE GENOMIC DNA]</scope>
    <source>
        <strain evidence="13">UMSG3</strain>
    </source>
</reference>
<feature type="domain" description="Helicase C-terminal" evidence="11">
    <location>
        <begin position="470"/>
        <end position="636"/>
    </location>
</feature>
<dbReference type="SUPFAM" id="SSF69065">
    <property type="entry name" value="RNase III domain-like"/>
    <property type="match status" value="2"/>
</dbReference>
<evidence type="ECO:0000259" key="11">
    <source>
        <dbReference type="PROSITE" id="PS51194"/>
    </source>
</evidence>
<evidence type="ECO:0000259" key="10">
    <source>
        <dbReference type="PROSITE" id="PS51192"/>
    </source>
</evidence>
<gene>
    <name evidence="13" type="ORF">GcM3_223014</name>
</gene>
<evidence type="ECO:0000313" key="13">
    <source>
        <dbReference type="EMBL" id="RKF51354.1"/>
    </source>
</evidence>
<dbReference type="Proteomes" id="UP000283383">
    <property type="component" value="Unassembled WGS sequence"/>
</dbReference>
<dbReference type="PROSITE" id="PS51192">
    <property type="entry name" value="HELICASE_ATP_BIND_1"/>
    <property type="match status" value="1"/>
</dbReference>
<dbReference type="PROSITE" id="PS00517">
    <property type="entry name" value="RNASE_3_1"/>
    <property type="match status" value="1"/>
</dbReference>
<dbReference type="PROSITE" id="PS51327">
    <property type="entry name" value="DICER_DSRBF"/>
    <property type="match status" value="1"/>
</dbReference>
<dbReference type="Gene3D" id="1.10.1520.10">
    <property type="entry name" value="Ribonuclease III domain"/>
    <property type="match status" value="2"/>
</dbReference>
<dbReference type="GO" id="GO:0005634">
    <property type="term" value="C:nucleus"/>
    <property type="evidence" value="ECO:0007669"/>
    <property type="project" value="TreeGrafter"/>
</dbReference>
<dbReference type="EMBL" id="MCBQ01022327">
    <property type="protein sequence ID" value="RKF51354.1"/>
    <property type="molecule type" value="Genomic_DNA"/>
</dbReference>
<dbReference type="CDD" id="cd00593">
    <property type="entry name" value="RIBOc"/>
    <property type="match status" value="2"/>
</dbReference>
<dbReference type="SMART" id="SM00490">
    <property type="entry name" value="HELICc"/>
    <property type="match status" value="1"/>
</dbReference>
<dbReference type="SMART" id="SM00535">
    <property type="entry name" value="RIBOc"/>
    <property type="match status" value="2"/>
</dbReference>
<evidence type="ECO:0000256" key="3">
    <source>
        <dbReference type="ARBA" id="ARBA00022741"/>
    </source>
</evidence>
<keyword evidence="6" id="KW-0067">ATP-binding</keyword>
<keyword evidence="5" id="KW-0347">Helicase</keyword>
<dbReference type="InterPro" id="IPR038248">
    <property type="entry name" value="Dicer_dimer_sf"/>
</dbReference>
<evidence type="ECO:0000256" key="6">
    <source>
        <dbReference type="ARBA" id="ARBA00022840"/>
    </source>
</evidence>
<dbReference type="GO" id="GO:0004386">
    <property type="term" value="F:helicase activity"/>
    <property type="evidence" value="ECO:0007669"/>
    <property type="project" value="UniProtKB-KW"/>
</dbReference>
<dbReference type="InterPro" id="IPR011545">
    <property type="entry name" value="DEAD/DEAH_box_helicase_dom"/>
</dbReference>
<dbReference type="STRING" id="62708.A0A420H1S3"/>
<dbReference type="GO" id="GO:0050688">
    <property type="term" value="P:regulation of defense response to virus"/>
    <property type="evidence" value="ECO:0007669"/>
    <property type="project" value="UniProtKB-KW"/>
</dbReference>
<evidence type="ECO:0000313" key="14">
    <source>
        <dbReference type="Proteomes" id="UP000283383"/>
    </source>
</evidence>
<dbReference type="Pfam" id="PF00271">
    <property type="entry name" value="Helicase_C"/>
    <property type="match status" value="1"/>
</dbReference>
<dbReference type="Gene3D" id="3.30.160.380">
    <property type="entry name" value="Dicer dimerisation domain"/>
    <property type="match status" value="1"/>
</dbReference>
<feature type="domain" description="RNase III" evidence="9">
    <location>
        <begin position="1015"/>
        <end position="1156"/>
    </location>
</feature>
<dbReference type="GO" id="GO:0005737">
    <property type="term" value="C:cytoplasm"/>
    <property type="evidence" value="ECO:0007669"/>
    <property type="project" value="TreeGrafter"/>
</dbReference>
<evidence type="ECO:0000256" key="5">
    <source>
        <dbReference type="ARBA" id="ARBA00022806"/>
    </source>
</evidence>
<organism evidence="13 14">
    <name type="scientific">Golovinomyces cichoracearum</name>
    <dbReference type="NCBI Taxonomy" id="62708"/>
    <lineage>
        <taxon>Eukaryota</taxon>
        <taxon>Fungi</taxon>
        <taxon>Dikarya</taxon>
        <taxon>Ascomycota</taxon>
        <taxon>Pezizomycotina</taxon>
        <taxon>Leotiomycetes</taxon>
        <taxon>Erysiphales</taxon>
        <taxon>Erysiphaceae</taxon>
        <taxon>Golovinomyces</taxon>
    </lineage>
</organism>
<dbReference type="PANTHER" id="PTHR14950:SF37">
    <property type="entry name" value="ENDORIBONUCLEASE DICER"/>
    <property type="match status" value="1"/>
</dbReference>
<comment type="caution">
    <text evidence="13">The sequence shown here is derived from an EMBL/GenBank/DDBJ whole genome shotgun (WGS) entry which is preliminary data.</text>
</comment>
<evidence type="ECO:0000256" key="1">
    <source>
        <dbReference type="ARBA" id="ARBA00022721"/>
    </source>
</evidence>
<feature type="domain" description="RNase III" evidence="9">
    <location>
        <begin position="1196"/>
        <end position="1387"/>
    </location>
</feature>
<protein>
    <submittedName>
        <fullName evidence="13">Dicer-like protein 2</fullName>
    </submittedName>
</protein>
<evidence type="ECO:0000256" key="4">
    <source>
        <dbReference type="ARBA" id="ARBA00022801"/>
    </source>
</evidence>
<feature type="domain" description="Dicer dsRNA-binding fold" evidence="12">
    <location>
        <begin position="666"/>
        <end position="760"/>
    </location>
</feature>
<evidence type="ECO:0000256" key="7">
    <source>
        <dbReference type="ARBA" id="ARBA00023118"/>
    </source>
</evidence>
<evidence type="ECO:0000259" key="9">
    <source>
        <dbReference type="PROSITE" id="PS50142"/>
    </source>
</evidence>
<comment type="similarity">
    <text evidence="8">Belongs to the helicase family. Dicer subfamily.</text>
</comment>
<dbReference type="GO" id="GO:0003723">
    <property type="term" value="F:RNA binding"/>
    <property type="evidence" value="ECO:0007669"/>
    <property type="project" value="UniProtKB-UniRule"/>
</dbReference>
<keyword evidence="8" id="KW-0694">RNA-binding</keyword>
<keyword evidence="14" id="KW-1185">Reference proteome</keyword>
<dbReference type="SMART" id="SM00487">
    <property type="entry name" value="DEXDc"/>
    <property type="match status" value="1"/>
</dbReference>
<evidence type="ECO:0000256" key="2">
    <source>
        <dbReference type="ARBA" id="ARBA00022737"/>
    </source>
</evidence>
<dbReference type="Pfam" id="PF00270">
    <property type="entry name" value="DEAD"/>
    <property type="match status" value="1"/>
</dbReference>
<dbReference type="CDD" id="cd18034">
    <property type="entry name" value="DEXHc_dicer"/>
    <property type="match status" value="1"/>
</dbReference>
<dbReference type="PROSITE" id="PS50142">
    <property type="entry name" value="RNASE_3_2"/>
    <property type="match status" value="2"/>
</dbReference>
<dbReference type="Pfam" id="PF00636">
    <property type="entry name" value="Ribonuclease_3"/>
    <property type="match status" value="2"/>
</dbReference>
<keyword evidence="1" id="KW-0930">Antiviral protein</keyword>
<dbReference type="GO" id="GO:0030422">
    <property type="term" value="P:siRNA processing"/>
    <property type="evidence" value="ECO:0007669"/>
    <property type="project" value="TreeGrafter"/>
</dbReference>
<dbReference type="Gene3D" id="3.40.50.300">
    <property type="entry name" value="P-loop containing nucleotide triphosphate hydrolases"/>
    <property type="match status" value="2"/>
</dbReference>
<dbReference type="PANTHER" id="PTHR14950">
    <property type="entry name" value="DICER-RELATED"/>
    <property type="match status" value="1"/>
</dbReference>
<dbReference type="Pfam" id="PF03368">
    <property type="entry name" value="Dicer_dimer"/>
    <property type="match status" value="1"/>
</dbReference>
<evidence type="ECO:0000256" key="8">
    <source>
        <dbReference type="PROSITE-ProRule" id="PRU00657"/>
    </source>
</evidence>
<dbReference type="GO" id="GO:0004525">
    <property type="term" value="F:ribonuclease III activity"/>
    <property type="evidence" value="ECO:0007669"/>
    <property type="project" value="InterPro"/>
</dbReference>
<keyword evidence="3" id="KW-0547">Nucleotide-binding</keyword>
<keyword evidence="2" id="KW-0677">Repeat</keyword>
<dbReference type="InterPro" id="IPR027417">
    <property type="entry name" value="P-loop_NTPase"/>
</dbReference>
<evidence type="ECO:0000259" key="12">
    <source>
        <dbReference type="PROSITE" id="PS51327"/>
    </source>
</evidence>